<evidence type="ECO:0000313" key="10">
    <source>
        <dbReference type="Proteomes" id="UP001302126"/>
    </source>
</evidence>
<feature type="transmembrane region" description="Helical" evidence="7">
    <location>
        <begin position="101"/>
        <end position="123"/>
    </location>
</feature>
<organism evidence="9 10">
    <name type="scientific">Podospora australis</name>
    <dbReference type="NCBI Taxonomy" id="1536484"/>
    <lineage>
        <taxon>Eukaryota</taxon>
        <taxon>Fungi</taxon>
        <taxon>Dikarya</taxon>
        <taxon>Ascomycota</taxon>
        <taxon>Pezizomycotina</taxon>
        <taxon>Sordariomycetes</taxon>
        <taxon>Sordariomycetidae</taxon>
        <taxon>Sordariales</taxon>
        <taxon>Podosporaceae</taxon>
        <taxon>Podospora</taxon>
    </lineage>
</organism>
<evidence type="ECO:0000256" key="2">
    <source>
        <dbReference type="ARBA" id="ARBA00022692"/>
    </source>
</evidence>
<name>A0AAN6WTH3_9PEZI</name>
<accession>A0AAN6WTH3</accession>
<dbReference type="EMBL" id="MU864395">
    <property type="protein sequence ID" value="KAK4187890.1"/>
    <property type="molecule type" value="Genomic_DNA"/>
</dbReference>
<dbReference type="PANTHER" id="PTHR33048">
    <property type="entry name" value="PTH11-LIKE INTEGRAL MEMBRANE PROTEIN (AFU_ORTHOLOGUE AFUA_5G11245)"/>
    <property type="match status" value="1"/>
</dbReference>
<feature type="region of interest" description="Disordered" evidence="6">
    <location>
        <begin position="284"/>
        <end position="332"/>
    </location>
</feature>
<evidence type="ECO:0000256" key="1">
    <source>
        <dbReference type="ARBA" id="ARBA00004141"/>
    </source>
</evidence>
<keyword evidence="10" id="KW-1185">Reference proteome</keyword>
<feature type="transmembrane region" description="Helical" evidence="7">
    <location>
        <begin position="135"/>
        <end position="155"/>
    </location>
</feature>
<keyword evidence="2 7" id="KW-0812">Transmembrane</keyword>
<dbReference type="AlphaFoldDB" id="A0AAN6WTH3"/>
<dbReference type="Pfam" id="PF20684">
    <property type="entry name" value="Fung_rhodopsin"/>
    <property type="match status" value="1"/>
</dbReference>
<feature type="compositionally biased region" description="Low complexity" evidence="6">
    <location>
        <begin position="284"/>
        <end position="304"/>
    </location>
</feature>
<reference evidence="9" key="1">
    <citation type="journal article" date="2023" name="Mol. Phylogenet. Evol.">
        <title>Genome-scale phylogeny and comparative genomics of the fungal order Sordariales.</title>
        <authorList>
            <person name="Hensen N."/>
            <person name="Bonometti L."/>
            <person name="Westerberg I."/>
            <person name="Brannstrom I.O."/>
            <person name="Guillou S."/>
            <person name="Cros-Aarteil S."/>
            <person name="Calhoun S."/>
            <person name="Haridas S."/>
            <person name="Kuo A."/>
            <person name="Mondo S."/>
            <person name="Pangilinan J."/>
            <person name="Riley R."/>
            <person name="LaButti K."/>
            <person name="Andreopoulos B."/>
            <person name="Lipzen A."/>
            <person name="Chen C."/>
            <person name="Yan M."/>
            <person name="Daum C."/>
            <person name="Ng V."/>
            <person name="Clum A."/>
            <person name="Steindorff A."/>
            <person name="Ohm R.A."/>
            <person name="Martin F."/>
            <person name="Silar P."/>
            <person name="Natvig D.O."/>
            <person name="Lalanne C."/>
            <person name="Gautier V."/>
            <person name="Ament-Velasquez S.L."/>
            <person name="Kruys A."/>
            <person name="Hutchinson M.I."/>
            <person name="Powell A.J."/>
            <person name="Barry K."/>
            <person name="Miller A.N."/>
            <person name="Grigoriev I.V."/>
            <person name="Debuchy R."/>
            <person name="Gladieux P."/>
            <person name="Hiltunen Thoren M."/>
            <person name="Johannesson H."/>
        </authorList>
    </citation>
    <scope>NUCLEOTIDE SEQUENCE</scope>
    <source>
        <strain evidence="9">PSN309</strain>
    </source>
</reference>
<evidence type="ECO:0000256" key="3">
    <source>
        <dbReference type="ARBA" id="ARBA00022989"/>
    </source>
</evidence>
<comment type="subcellular location">
    <subcellularLocation>
        <location evidence="1">Membrane</location>
        <topology evidence="1">Multi-pass membrane protein</topology>
    </subcellularLocation>
</comment>
<proteinExistence type="inferred from homology"/>
<evidence type="ECO:0000256" key="5">
    <source>
        <dbReference type="ARBA" id="ARBA00038359"/>
    </source>
</evidence>
<feature type="compositionally biased region" description="Basic residues" evidence="6">
    <location>
        <begin position="305"/>
        <end position="316"/>
    </location>
</feature>
<dbReference type="PANTHER" id="PTHR33048:SF55">
    <property type="entry name" value="INTEGRAL MEMBRANE PROTEIN"/>
    <property type="match status" value="1"/>
</dbReference>
<feature type="transmembrane region" description="Helical" evidence="7">
    <location>
        <begin position="212"/>
        <end position="230"/>
    </location>
</feature>
<protein>
    <submittedName>
        <fullName evidence="9">Satratoxin biosynthesis SC1 cluster protein 4</fullName>
    </submittedName>
</protein>
<feature type="transmembrane region" description="Helical" evidence="7">
    <location>
        <begin position="179"/>
        <end position="200"/>
    </location>
</feature>
<comment type="similarity">
    <text evidence="5">Belongs to the SAT4 family.</text>
</comment>
<reference evidence="9" key="2">
    <citation type="submission" date="2023-05" db="EMBL/GenBank/DDBJ databases">
        <authorList>
            <consortium name="Lawrence Berkeley National Laboratory"/>
            <person name="Steindorff A."/>
            <person name="Hensen N."/>
            <person name="Bonometti L."/>
            <person name="Westerberg I."/>
            <person name="Brannstrom I.O."/>
            <person name="Guillou S."/>
            <person name="Cros-Aarteil S."/>
            <person name="Calhoun S."/>
            <person name="Haridas S."/>
            <person name="Kuo A."/>
            <person name="Mondo S."/>
            <person name="Pangilinan J."/>
            <person name="Riley R."/>
            <person name="Labutti K."/>
            <person name="Andreopoulos B."/>
            <person name="Lipzen A."/>
            <person name="Chen C."/>
            <person name="Yanf M."/>
            <person name="Daum C."/>
            <person name="Ng V."/>
            <person name="Clum A."/>
            <person name="Ohm R."/>
            <person name="Martin F."/>
            <person name="Silar P."/>
            <person name="Natvig D."/>
            <person name="Lalanne C."/>
            <person name="Gautier V."/>
            <person name="Ament-Velasquez S.L."/>
            <person name="Kruys A."/>
            <person name="Hutchinson M.I."/>
            <person name="Powell A.J."/>
            <person name="Barry K."/>
            <person name="Miller A.N."/>
            <person name="Grigoriev I.V."/>
            <person name="Debuchy R."/>
            <person name="Gladieux P."/>
            <person name="Thoren M.H."/>
            <person name="Johannesson H."/>
        </authorList>
    </citation>
    <scope>NUCLEOTIDE SEQUENCE</scope>
    <source>
        <strain evidence="9">PSN309</strain>
    </source>
</reference>
<evidence type="ECO:0000256" key="6">
    <source>
        <dbReference type="SAM" id="MobiDB-lite"/>
    </source>
</evidence>
<evidence type="ECO:0000256" key="4">
    <source>
        <dbReference type="ARBA" id="ARBA00023136"/>
    </source>
</evidence>
<dbReference type="InterPro" id="IPR052337">
    <property type="entry name" value="SAT4-like"/>
</dbReference>
<comment type="caution">
    <text evidence="9">The sequence shown here is derived from an EMBL/GenBank/DDBJ whole genome shotgun (WGS) entry which is preliminary data.</text>
</comment>
<feature type="domain" description="Rhodopsin" evidence="8">
    <location>
        <begin position="38"/>
        <end position="275"/>
    </location>
</feature>
<sequence>MKTIEENMSGNLPGDNRAYQIVVPCVIFFIFTPLFVGIRLWARMKLRGWSGFGWDDWSIVAAWIFATIVMGLMVASCTYGFGQHIANLSKPNRLMTLKLFYVAQAFYKLTINLTKSSILLLYLRIFPKIFFKRCCLVLLVLILAYMVGTTASSIWQCSPIPRAWDKSIPGTCISITANWYANAGFSIATDVIILALPMYPLYTSHLPRSQKIALMVVFALGLFTTITSILRMQTLNFSSTSPDVTYDIESSIWTMIEENLAIICACLPVCRLPLSYVLPHYFSSSNSEGSSGNRSDFSSGSRSSGWKKSRERKVLHKSGSSESNRAFNDGSCTVTRESRTGLGVTVTVELERVSSPASDWLPTKEEEGIGGRVEIYEREEKVDGDVEMGGVRMVKNFSRNLNQ</sequence>
<evidence type="ECO:0000259" key="8">
    <source>
        <dbReference type="Pfam" id="PF20684"/>
    </source>
</evidence>
<dbReference type="Proteomes" id="UP001302126">
    <property type="component" value="Unassembled WGS sequence"/>
</dbReference>
<dbReference type="InterPro" id="IPR049326">
    <property type="entry name" value="Rhodopsin_dom_fungi"/>
</dbReference>
<evidence type="ECO:0000313" key="9">
    <source>
        <dbReference type="EMBL" id="KAK4187890.1"/>
    </source>
</evidence>
<gene>
    <name evidence="9" type="ORF">QBC35DRAFT_217118</name>
</gene>
<evidence type="ECO:0000256" key="7">
    <source>
        <dbReference type="SAM" id="Phobius"/>
    </source>
</evidence>
<feature type="compositionally biased region" description="Polar residues" evidence="6">
    <location>
        <begin position="318"/>
        <end position="332"/>
    </location>
</feature>
<dbReference type="GO" id="GO:0016020">
    <property type="term" value="C:membrane"/>
    <property type="evidence" value="ECO:0007669"/>
    <property type="project" value="UniProtKB-SubCell"/>
</dbReference>
<keyword evidence="3 7" id="KW-1133">Transmembrane helix</keyword>
<keyword evidence="4 7" id="KW-0472">Membrane</keyword>
<feature type="transmembrane region" description="Helical" evidence="7">
    <location>
        <begin position="59"/>
        <end position="81"/>
    </location>
</feature>
<feature type="transmembrane region" description="Helical" evidence="7">
    <location>
        <begin position="18"/>
        <end position="38"/>
    </location>
</feature>